<feature type="compositionally biased region" description="Basic and acidic residues" evidence="1">
    <location>
        <begin position="299"/>
        <end position="312"/>
    </location>
</feature>
<feature type="region of interest" description="Disordered" evidence="1">
    <location>
        <begin position="1"/>
        <end position="164"/>
    </location>
</feature>
<feature type="compositionally biased region" description="Gly residues" evidence="1">
    <location>
        <begin position="289"/>
        <end position="298"/>
    </location>
</feature>
<accession>A0A316Z430</accession>
<dbReference type="EMBL" id="KZ819308">
    <property type="protein sequence ID" value="PWN94933.1"/>
    <property type="molecule type" value="Genomic_DNA"/>
</dbReference>
<dbReference type="RefSeq" id="XP_025595212.1">
    <property type="nucleotide sequence ID" value="XM_025745577.1"/>
</dbReference>
<feature type="region of interest" description="Disordered" evidence="1">
    <location>
        <begin position="177"/>
        <end position="269"/>
    </location>
</feature>
<dbReference type="Proteomes" id="UP000245946">
    <property type="component" value="Unassembled WGS sequence"/>
</dbReference>
<dbReference type="AlphaFoldDB" id="A0A316Z430"/>
<dbReference type="STRING" id="58919.A0A316Z430"/>
<gene>
    <name evidence="2" type="ORF">FA09DRAFT_363343</name>
</gene>
<proteinExistence type="predicted"/>
<name>A0A316Z430_9BASI</name>
<evidence type="ECO:0000313" key="3">
    <source>
        <dbReference type="Proteomes" id="UP000245946"/>
    </source>
</evidence>
<evidence type="ECO:0000313" key="2">
    <source>
        <dbReference type="EMBL" id="PWN94933.1"/>
    </source>
</evidence>
<sequence>MPASPSSHAPESELGAADVAAVAPSDAAPAKSSSPPAAPATSSSQAPQSPPAAAASQGSPATSPAPADVTVSAAASPKQPSRGGKVPTAPRAMRKQQGAAGPSTLQSSNVTPAQSAAAEPAAAPADGNAAALVPVSAERPKQPSYLNRTRHTTGGPAHTRLSPEELEAKMARARLANEQIMRRREAVDEDTRAYSERTKKEDERRQQERAREEEAKREKKAREEEERKNAREKEERDRAKLAAITSEREANAARKLERSGRRDWDAEKADELWKTNYKAYAHAESSEGYGSGARGSGRGRGDGRGRGADRGGRGRGRGAAPPQVPVQLASKTEFPALGK</sequence>
<protein>
    <submittedName>
        <fullName evidence="2">Uncharacterized protein</fullName>
    </submittedName>
</protein>
<reference evidence="2 3" key="1">
    <citation type="journal article" date="2018" name="Mol. Biol. Evol.">
        <title>Broad Genomic Sampling Reveals a Smut Pathogenic Ancestry of the Fungal Clade Ustilaginomycotina.</title>
        <authorList>
            <person name="Kijpornyongpan T."/>
            <person name="Mondo S.J."/>
            <person name="Barry K."/>
            <person name="Sandor L."/>
            <person name="Lee J."/>
            <person name="Lipzen A."/>
            <person name="Pangilinan J."/>
            <person name="LaButti K."/>
            <person name="Hainaut M."/>
            <person name="Henrissat B."/>
            <person name="Grigoriev I.V."/>
            <person name="Spatafora J.W."/>
            <person name="Aime M.C."/>
        </authorList>
    </citation>
    <scope>NUCLEOTIDE SEQUENCE [LARGE SCALE GENOMIC DNA]</scope>
    <source>
        <strain evidence="2 3">MCA 4186</strain>
    </source>
</reference>
<feature type="compositionally biased region" description="Low complexity" evidence="1">
    <location>
        <begin position="1"/>
        <end position="67"/>
    </location>
</feature>
<dbReference type="GeneID" id="37273121"/>
<keyword evidence="3" id="KW-1185">Reference proteome</keyword>
<evidence type="ECO:0000256" key="1">
    <source>
        <dbReference type="SAM" id="MobiDB-lite"/>
    </source>
</evidence>
<organism evidence="2 3">
    <name type="scientific">Tilletiopsis washingtonensis</name>
    <dbReference type="NCBI Taxonomy" id="58919"/>
    <lineage>
        <taxon>Eukaryota</taxon>
        <taxon>Fungi</taxon>
        <taxon>Dikarya</taxon>
        <taxon>Basidiomycota</taxon>
        <taxon>Ustilaginomycotina</taxon>
        <taxon>Exobasidiomycetes</taxon>
        <taxon>Entylomatales</taxon>
        <taxon>Entylomatales incertae sedis</taxon>
        <taxon>Tilletiopsis</taxon>
    </lineage>
</organism>
<dbReference type="OrthoDB" id="2402960at2759"/>
<feature type="compositionally biased region" description="Low complexity" evidence="1">
    <location>
        <begin position="112"/>
        <end position="134"/>
    </location>
</feature>
<feature type="compositionally biased region" description="Basic and acidic residues" evidence="1">
    <location>
        <begin position="180"/>
        <end position="269"/>
    </location>
</feature>
<feature type="region of interest" description="Disordered" evidence="1">
    <location>
        <begin position="281"/>
        <end position="339"/>
    </location>
</feature>